<keyword evidence="3" id="KW-1185">Reference proteome</keyword>
<name>A0A2V1E4B4_9PLEO</name>
<evidence type="ECO:0000313" key="3">
    <source>
        <dbReference type="Proteomes" id="UP000244855"/>
    </source>
</evidence>
<evidence type="ECO:0000313" key="2">
    <source>
        <dbReference type="EMBL" id="PVI04992.1"/>
    </source>
</evidence>
<evidence type="ECO:0000256" key="1">
    <source>
        <dbReference type="SAM" id="SignalP"/>
    </source>
</evidence>
<keyword evidence="1" id="KW-0732">Signal</keyword>
<dbReference type="OrthoDB" id="5422894at2759"/>
<accession>A0A2V1E4B4</accession>
<feature type="chain" id="PRO_5016128448" evidence="1">
    <location>
        <begin position="19"/>
        <end position="131"/>
    </location>
</feature>
<sequence>MQFFTTLVAAATVAMASAAAISTPSNPLTEVNKRAECLVNSASAGVWHEWGLSRFRTKFSGENTDVGAYCGYWKDADLCGGASNVQCWRDDKQGWMVDASFVLGLGGDKQYEGCVTNTRNKWITQTGCRTG</sequence>
<dbReference type="EMBL" id="KZ805317">
    <property type="protein sequence ID" value="PVI04992.1"/>
    <property type="molecule type" value="Genomic_DNA"/>
</dbReference>
<protein>
    <submittedName>
        <fullName evidence="2">Uncharacterized protein</fullName>
    </submittedName>
</protein>
<gene>
    <name evidence="2" type="ORF">DM02DRAFT_725441</name>
</gene>
<feature type="signal peptide" evidence="1">
    <location>
        <begin position="1"/>
        <end position="18"/>
    </location>
</feature>
<reference evidence="2 3" key="1">
    <citation type="journal article" date="2018" name="Sci. Rep.">
        <title>Comparative genomics provides insights into the lifestyle and reveals functional heterogeneity of dark septate endophytic fungi.</title>
        <authorList>
            <person name="Knapp D.G."/>
            <person name="Nemeth J.B."/>
            <person name="Barry K."/>
            <person name="Hainaut M."/>
            <person name="Henrissat B."/>
            <person name="Johnson J."/>
            <person name="Kuo A."/>
            <person name="Lim J.H.P."/>
            <person name="Lipzen A."/>
            <person name="Nolan M."/>
            <person name="Ohm R.A."/>
            <person name="Tamas L."/>
            <person name="Grigoriev I.V."/>
            <person name="Spatafora J.W."/>
            <person name="Nagy L.G."/>
            <person name="Kovacs G.M."/>
        </authorList>
    </citation>
    <scope>NUCLEOTIDE SEQUENCE [LARGE SCALE GENOMIC DNA]</scope>
    <source>
        <strain evidence="2 3">DSE2036</strain>
    </source>
</reference>
<dbReference type="Proteomes" id="UP000244855">
    <property type="component" value="Unassembled WGS sequence"/>
</dbReference>
<organism evidence="2 3">
    <name type="scientific">Periconia macrospinosa</name>
    <dbReference type="NCBI Taxonomy" id="97972"/>
    <lineage>
        <taxon>Eukaryota</taxon>
        <taxon>Fungi</taxon>
        <taxon>Dikarya</taxon>
        <taxon>Ascomycota</taxon>
        <taxon>Pezizomycotina</taxon>
        <taxon>Dothideomycetes</taxon>
        <taxon>Pleosporomycetidae</taxon>
        <taxon>Pleosporales</taxon>
        <taxon>Massarineae</taxon>
        <taxon>Periconiaceae</taxon>
        <taxon>Periconia</taxon>
    </lineage>
</organism>
<proteinExistence type="predicted"/>
<dbReference type="AlphaFoldDB" id="A0A2V1E4B4"/>